<comment type="caution">
    <text evidence="3">The sequence shown here is derived from an EMBL/GenBank/DDBJ whole genome shotgun (WGS) entry which is preliminary data.</text>
</comment>
<dbReference type="InterPro" id="IPR027417">
    <property type="entry name" value="P-loop_NTPase"/>
</dbReference>
<dbReference type="Pfam" id="PF03969">
    <property type="entry name" value="AFG1_ATPase"/>
    <property type="match status" value="2"/>
</dbReference>
<evidence type="ECO:0000256" key="1">
    <source>
        <dbReference type="ARBA" id="ARBA00022741"/>
    </source>
</evidence>
<dbReference type="PANTHER" id="PTHR12169">
    <property type="entry name" value="ATPASE N2B"/>
    <property type="match status" value="1"/>
</dbReference>
<dbReference type="STRING" id="1073574.GOARA_064_01080"/>
<keyword evidence="1" id="KW-0547">Nucleotide-binding</keyword>
<protein>
    <recommendedName>
        <fullName evidence="5">ATPase</fullName>
    </recommendedName>
</protein>
<accession>G7H5I1</accession>
<keyword evidence="2" id="KW-0067">ATP-binding</keyword>
<organism evidence="3 4">
    <name type="scientific">Gordonia araii NBRC 100433</name>
    <dbReference type="NCBI Taxonomy" id="1073574"/>
    <lineage>
        <taxon>Bacteria</taxon>
        <taxon>Bacillati</taxon>
        <taxon>Actinomycetota</taxon>
        <taxon>Actinomycetes</taxon>
        <taxon>Mycobacteriales</taxon>
        <taxon>Gordoniaceae</taxon>
        <taxon>Gordonia</taxon>
    </lineage>
</organism>
<dbReference type="InterPro" id="IPR005654">
    <property type="entry name" value="ATPase_AFG1-like"/>
</dbReference>
<dbReference type="PANTHER" id="PTHR12169:SF6">
    <property type="entry name" value="AFG1-LIKE ATPASE"/>
    <property type="match status" value="1"/>
</dbReference>
<dbReference type="Gene3D" id="3.40.50.300">
    <property type="entry name" value="P-loop containing nucleotide triphosphate hydrolases"/>
    <property type="match status" value="1"/>
</dbReference>
<dbReference type="SUPFAM" id="SSF52540">
    <property type="entry name" value="P-loop containing nucleoside triphosphate hydrolases"/>
    <property type="match status" value="1"/>
</dbReference>
<evidence type="ECO:0000313" key="4">
    <source>
        <dbReference type="Proteomes" id="UP000035088"/>
    </source>
</evidence>
<reference evidence="3 4" key="1">
    <citation type="submission" date="2011-11" db="EMBL/GenBank/DDBJ databases">
        <title>Whole genome shotgun sequence of Gordonia araii NBRC 100433.</title>
        <authorList>
            <person name="Yoshida Y."/>
            <person name="Hosoyama A."/>
            <person name="Tsuchikane K."/>
            <person name="Katsumata H."/>
            <person name="Yamazaki S."/>
            <person name="Fujita N."/>
        </authorList>
    </citation>
    <scope>NUCLEOTIDE SEQUENCE [LARGE SCALE GENOMIC DNA]</scope>
    <source>
        <strain evidence="3 4">NBRC 100433</strain>
    </source>
</reference>
<dbReference type="Proteomes" id="UP000035088">
    <property type="component" value="Unassembled WGS sequence"/>
</dbReference>
<gene>
    <name evidence="3" type="ORF">GOARA_064_01080</name>
</gene>
<proteinExistence type="predicted"/>
<keyword evidence="4" id="KW-1185">Reference proteome</keyword>
<dbReference type="GO" id="GO:0016887">
    <property type="term" value="F:ATP hydrolysis activity"/>
    <property type="evidence" value="ECO:0007669"/>
    <property type="project" value="InterPro"/>
</dbReference>
<evidence type="ECO:0008006" key="5">
    <source>
        <dbReference type="Google" id="ProtNLM"/>
    </source>
</evidence>
<dbReference type="AlphaFoldDB" id="G7H5I1"/>
<sequence>MVMTLHLCDRNPIVAPETLIAEMVPPSTFDDVSFDTYIPSPDEPSQAAALAKARDFVERARKVRGGKRGLFARKNGAGQGIGLYLDGGFGVGKTHLLASIYHAMPGPKAFATFVELTQLVGALGFINTVERLGEHTVICIDEFELDDPGDTMLVSRLLTELSAKGVSIATTSNTLPGQLGEGRFAAQDFLREIRKLSSIFESVRVDGPDYRHRDLPPAPEPRSDEALTELAESTPTASLDDFTALCEHLSTLHPSKYKALVDGVSLVCVSDVSPATDQSVALRLVVLADRLYDAGIPLTTSGCKLDEIFTEEMLNGGYRKKYLRATSRLLALSRFAEANAA</sequence>
<evidence type="ECO:0000313" key="3">
    <source>
        <dbReference type="EMBL" id="GAB11106.1"/>
    </source>
</evidence>
<dbReference type="EMBL" id="BAEE01000064">
    <property type="protein sequence ID" value="GAB11106.1"/>
    <property type="molecule type" value="Genomic_DNA"/>
</dbReference>
<dbReference type="GO" id="GO:0005524">
    <property type="term" value="F:ATP binding"/>
    <property type="evidence" value="ECO:0007669"/>
    <property type="project" value="UniProtKB-KW"/>
</dbReference>
<dbReference type="GO" id="GO:0005737">
    <property type="term" value="C:cytoplasm"/>
    <property type="evidence" value="ECO:0007669"/>
    <property type="project" value="TreeGrafter"/>
</dbReference>
<name>G7H5I1_9ACTN</name>
<evidence type="ECO:0000256" key="2">
    <source>
        <dbReference type="ARBA" id="ARBA00022840"/>
    </source>
</evidence>
<dbReference type="NCBIfam" id="NF040713">
    <property type="entry name" value="ZapE"/>
    <property type="match status" value="1"/>
</dbReference>